<evidence type="ECO:0000256" key="1">
    <source>
        <dbReference type="ARBA" id="ARBA00005701"/>
    </source>
</evidence>
<evidence type="ECO:0008006" key="5">
    <source>
        <dbReference type="Google" id="ProtNLM"/>
    </source>
</evidence>
<comment type="similarity">
    <text evidence="1">Belongs to the SDHAF4 family.</text>
</comment>
<dbReference type="Proteomes" id="UP001516023">
    <property type="component" value="Unassembled WGS sequence"/>
</dbReference>
<comment type="caution">
    <text evidence="3">The sequence shown here is derived from an EMBL/GenBank/DDBJ whole genome shotgun (WGS) entry which is preliminary data.</text>
</comment>
<dbReference type="InterPro" id="IPR012875">
    <property type="entry name" value="SDHF4"/>
</dbReference>
<evidence type="ECO:0000313" key="3">
    <source>
        <dbReference type="EMBL" id="KAL3802662.1"/>
    </source>
</evidence>
<keyword evidence="4" id="KW-1185">Reference proteome</keyword>
<dbReference type="AlphaFoldDB" id="A0ABD3QQF5"/>
<dbReference type="EMBL" id="JABMIG020000018">
    <property type="protein sequence ID" value="KAL3802662.1"/>
    <property type="molecule type" value="Genomic_DNA"/>
</dbReference>
<accession>A0ABD3QQF5</accession>
<organism evidence="3 4">
    <name type="scientific">Cyclotella cryptica</name>
    <dbReference type="NCBI Taxonomy" id="29204"/>
    <lineage>
        <taxon>Eukaryota</taxon>
        <taxon>Sar</taxon>
        <taxon>Stramenopiles</taxon>
        <taxon>Ochrophyta</taxon>
        <taxon>Bacillariophyta</taxon>
        <taxon>Coscinodiscophyceae</taxon>
        <taxon>Thalassiosirophycidae</taxon>
        <taxon>Stephanodiscales</taxon>
        <taxon>Stephanodiscaceae</taxon>
        <taxon>Cyclotella</taxon>
    </lineage>
</organism>
<feature type="region of interest" description="Disordered" evidence="2">
    <location>
        <begin position="76"/>
        <end position="106"/>
    </location>
</feature>
<gene>
    <name evidence="3" type="ORF">HJC23_011986</name>
</gene>
<reference evidence="3 4" key="1">
    <citation type="journal article" date="2020" name="G3 (Bethesda)">
        <title>Improved Reference Genome for Cyclotella cryptica CCMP332, a Model for Cell Wall Morphogenesis, Salinity Adaptation, and Lipid Production in Diatoms (Bacillariophyta).</title>
        <authorList>
            <person name="Roberts W.R."/>
            <person name="Downey K.M."/>
            <person name="Ruck E.C."/>
            <person name="Traller J.C."/>
            <person name="Alverson A.J."/>
        </authorList>
    </citation>
    <scope>NUCLEOTIDE SEQUENCE [LARGE SCALE GENOMIC DNA]</scope>
    <source>
        <strain evidence="3 4">CCMP332</strain>
    </source>
</reference>
<proteinExistence type="inferred from homology"/>
<dbReference type="Pfam" id="PF07896">
    <property type="entry name" value="DUF1674"/>
    <property type="match status" value="1"/>
</dbReference>
<name>A0ABD3QQF5_9STRA</name>
<feature type="compositionally biased region" description="Polar residues" evidence="2">
    <location>
        <begin position="77"/>
        <end position="88"/>
    </location>
</feature>
<protein>
    <recommendedName>
        <fullName evidence="5">Succinate dehydrogenase assembly factor 4, mitochondrial</fullName>
    </recommendedName>
</protein>
<sequence>MIRLIAKPLPSLTVFGTFRPPARPIEFLTTNREISRSSVMSDCMIHISKRCYHRSVIYFKSGDIVFVTKEKSRDESATANAQHVSLDSNKACGTPPAENDEDEMEQEEMFVTADPILGHGEILEWGGPRRGGSLMEPTRFGDWERKGRCTDF</sequence>
<evidence type="ECO:0000313" key="4">
    <source>
        <dbReference type="Proteomes" id="UP001516023"/>
    </source>
</evidence>
<evidence type="ECO:0000256" key="2">
    <source>
        <dbReference type="SAM" id="MobiDB-lite"/>
    </source>
</evidence>